<gene>
    <name evidence="1" type="ORF">MILVUS5_LOCUS5232</name>
</gene>
<dbReference type="EMBL" id="CASHSV030000002">
    <property type="protein sequence ID" value="CAJ2634283.1"/>
    <property type="molecule type" value="Genomic_DNA"/>
</dbReference>
<protein>
    <submittedName>
        <fullName evidence="1">Uncharacterized protein</fullName>
    </submittedName>
</protein>
<name>A0ACB0IRJ3_TRIPR</name>
<evidence type="ECO:0000313" key="1">
    <source>
        <dbReference type="EMBL" id="CAJ2634283.1"/>
    </source>
</evidence>
<proteinExistence type="predicted"/>
<keyword evidence="2" id="KW-1185">Reference proteome</keyword>
<accession>A0ACB0IRJ3</accession>
<sequence length="583" mass="65945">MKRQRSSCSESNLDLADDCWELVFRFLNEDEDCHRHLKSLSVVSKQLLSITNRLRFSLKICYQTLPFLPRLFQRFTKLTSLDLTCFHGDLNALLYQISCFRFNHLTSLNLSNQPTIPADGLQAFSQSSSSSITTLICSRIKILYGSDLHVIADCFPLLEELDLSHPSTIRMHDYNNLLNGIETLSVSLVKLRKINLSSHPYINDQLLYHLFKNCKHLKEAIMLSSYQLTVAGITSALSQRPTLTSLSLSPFSSYIDKLSVTSHFIDSLVGFKGLTCLHLWRWHVPDNLLSSIAMESPPLRRLVLQSCTGYTYSGLFNLLSKCRRLLHLGIRNANFLCDHHVAELSSLFLAHLVSIDLSSCVMLTESSLFALNRNCPSLAKIIMEFSHVLYSNSSMDSVVNPQLKYLSLANNFCLENHNIIMLVSIFSNLHLLDLSACISISEEGIGQILSRCCNIRELNLADCPNVKSLGINFEVPKLEVLNLTMTIVDDEALCVISKRCPGLLQLLLTNCKNITDNGVMQVVKNCTQLREINLQLCHQVHAKVIDSMVFLRPSLRKITAPPDFPLSDKYRKHFLRHGCLLEH</sequence>
<organism evidence="1 2">
    <name type="scientific">Trifolium pratense</name>
    <name type="common">Red clover</name>
    <dbReference type="NCBI Taxonomy" id="57577"/>
    <lineage>
        <taxon>Eukaryota</taxon>
        <taxon>Viridiplantae</taxon>
        <taxon>Streptophyta</taxon>
        <taxon>Embryophyta</taxon>
        <taxon>Tracheophyta</taxon>
        <taxon>Spermatophyta</taxon>
        <taxon>Magnoliopsida</taxon>
        <taxon>eudicotyledons</taxon>
        <taxon>Gunneridae</taxon>
        <taxon>Pentapetalae</taxon>
        <taxon>rosids</taxon>
        <taxon>fabids</taxon>
        <taxon>Fabales</taxon>
        <taxon>Fabaceae</taxon>
        <taxon>Papilionoideae</taxon>
        <taxon>50 kb inversion clade</taxon>
        <taxon>NPAAA clade</taxon>
        <taxon>Hologalegina</taxon>
        <taxon>IRL clade</taxon>
        <taxon>Trifolieae</taxon>
        <taxon>Trifolium</taxon>
    </lineage>
</organism>
<reference evidence="1" key="1">
    <citation type="submission" date="2023-10" db="EMBL/GenBank/DDBJ databases">
        <authorList>
            <person name="Rodriguez Cubillos JULIANA M."/>
            <person name="De Vega J."/>
        </authorList>
    </citation>
    <scope>NUCLEOTIDE SEQUENCE</scope>
</reference>
<dbReference type="Proteomes" id="UP001177021">
    <property type="component" value="Unassembled WGS sequence"/>
</dbReference>
<evidence type="ECO:0000313" key="2">
    <source>
        <dbReference type="Proteomes" id="UP001177021"/>
    </source>
</evidence>
<comment type="caution">
    <text evidence="1">The sequence shown here is derived from an EMBL/GenBank/DDBJ whole genome shotgun (WGS) entry which is preliminary data.</text>
</comment>